<keyword evidence="3" id="KW-1185">Reference proteome</keyword>
<accession>A0A9N8ERJ4</accession>
<evidence type="ECO:0000313" key="2">
    <source>
        <dbReference type="EMBL" id="CAB9526777.1"/>
    </source>
</evidence>
<dbReference type="AlphaFoldDB" id="A0A9N8ERJ4"/>
<dbReference type="InterPro" id="IPR032675">
    <property type="entry name" value="LRR_dom_sf"/>
</dbReference>
<proteinExistence type="predicted"/>
<evidence type="ECO:0000313" key="3">
    <source>
        <dbReference type="Proteomes" id="UP001153069"/>
    </source>
</evidence>
<sequence length="466" mass="51719">MSEEENDREMYLSEDQSDAVTASTPVAVNAKKITLHFDEGSDLASISSSLKDPDCVVLYVNLYASFMQKYGPETIEQLFSEVHLPHLLGIKVWRPECRVEEGAVMPQFSFPVKALSLLLRSTLKLEYLIFDLKLAGNRDDFAGLGNAFGRLVMLQCIGLTINVDDKVNHDTGGTANPLDPLIKGLAKLSNVTDIIIKGSCNPMEDSLGALESAGLRDLCLLPKLSSLYLFLFVLSNDNLAAMASSLEHNNVLRELCINCSLGITGSQAFTRLFRRNQTLNEVIMIVTGFDQADGNPNNNHSIQHQIEAEIAEGLADSTSLKEFLFQGGMGEMSTQSLTHFRDAVKSNYVIEKVSLRVGDDHANKALDEEMKFLMELNKLGRGELLTDTTVHRDARWTRMLAKMGSDISNLHYLLSMNPSLCCYSVDSSSPQRSRGKKKAASTATQSQPTKRTRLYRAAKYQRVNYR</sequence>
<gene>
    <name evidence="2" type="ORF">SEMRO_1885_G303570.1</name>
</gene>
<dbReference type="EMBL" id="CAICTM010001883">
    <property type="protein sequence ID" value="CAB9526777.1"/>
    <property type="molecule type" value="Genomic_DNA"/>
</dbReference>
<dbReference type="Proteomes" id="UP001153069">
    <property type="component" value="Unassembled WGS sequence"/>
</dbReference>
<evidence type="ECO:0000256" key="1">
    <source>
        <dbReference type="SAM" id="MobiDB-lite"/>
    </source>
</evidence>
<name>A0A9N8ERJ4_9STRA</name>
<organism evidence="2 3">
    <name type="scientific">Seminavis robusta</name>
    <dbReference type="NCBI Taxonomy" id="568900"/>
    <lineage>
        <taxon>Eukaryota</taxon>
        <taxon>Sar</taxon>
        <taxon>Stramenopiles</taxon>
        <taxon>Ochrophyta</taxon>
        <taxon>Bacillariophyta</taxon>
        <taxon>Bacillariophyceae</taxon>
        <taxon>Bacillariophycidae</taxon>
        <taxon>Naviculales</taxon>
        <taxon>Naviculaceae</taxon>
        <taxon>Seminavis</taxon>
    </lineage>
</organism>
<reference evidence="2" key="1">
    <citation type="submission" date="2020-06" db="EMBL/GenBank/DDBJ databases">
        <authorList>
            <consortium name="Plant Systems Biology data submission"/>
        </authorList>
    </citation>
    <scope>NUCLEOTIDE SEQUENCE</scope>
    <source>
        <strain evidence="2">D6</strain>
    </source>
</reference>
<dbReference type="SUPFAM" id="SSF52047">
    <property type="entry name" value="RNI-like"/>
    <property type="match status" value="1"/>
</dbReference>
<protein>
    <submittedName>
        <fullName evidence="2">Uncharacterized protein</fullName>
    </submittedName>
</protein>
<feature type="region of interest" description="Disordered" evidence="1">
    <location>
        <begin position="425"/>
        <end position="451"/>
    </location>
</feature>
<dbReference type="Gene3D" id="3.80.10.10">
    <property type="entry name" value="Ribonuclease Inhibitor"/>
    <property type="match status" value="1"/>
</dbReference>
<comment type="caution">
    <text evidence="2">The sequence shown here is derived from an EMBL/GenBank/DDBJ whole genome shotgun (WGS) entry which is preliminary data.</text>
</comment>